<dbReference type="EMBL" id="JBHLTG010000001">
    <property type="protein sequence ID" value="MFC0676392.1"/>
    <property type="molecule type" value="Genomic_DNA"/>
</dbReference>
<dbReference type="Proteomes" id="UP001589896">
    <property type="component" value="Unassembled WGS sequence"/>
</dbReference>
<proteinExistence type="predicted"/>
<keyword evidence="2" id="KW-1185">Reference proteome</keyword>
<evidence type="ECO:0008006" key="3">
    <source>
        <dbReference type="Google" id="ProtNLM"/>
    </source>
</evidence>
<protein>
    <recommendedName>
        <fullName evidence="3">2'-5' RNA ligase</fullName>
    </recommendedName>
</protein>
<reference evidence="1 2" key="1">
    <citation type="submission" date="2024-09" db="EMBL/GenBank/DDBJ databases">
        <authorList>
            <person name="Sun Q."/>
            <person name="Mori K."/>
        </authorList>
    </citation>
    <scope>NUCLEOTIDE SEQUENCE [LARGE SCALE GENOMIC DNA]</scope>
    <source>
        <strain evidence="1 2">KCTC 23076</strain>
    </source>
</reference>
<evidence type="ECO:0000313" key="2">
    <source>
        <dbReference type="Proteomes" id="UP001589896"/>
    </source>
</evidence>
<name>A0ABV6RJ53_9GAMM</name>
<gene>
    <name evidence="1" type="ORF">ACFFGH_00825</name>
</gene>
<sequence>MTLQLETQWPGWSSERTLVLPIPPEVWKPPLAPLELDGLEFEPKDELHVTLVGPALGRQIHETLGERFRTCAVRAAFDALDWRFTRTGELLRLQKTVRLKSGDQYVANSIIELVQMPAMAKFHHALGDLLGRKLTVPPPHVTLYTHGRDRGIGVPSTAKMRAWTRRRVSPDEIVEPMMS</sequence>
<evidence type="ECO:0000313" key="1">
    <source>
        <dbReference type="EMBL" id="MFC0676392.1"/>
    </source>
</evidence>
<dbReference type="RefSeq" id="WP_386664018.1">
    <property type="nucleotide sequence ID" value="NZ_JBHLTG010000001.1"/>
</dbReference>
<comment type="caution">
    <text evidence="1">The sequence shown here is derived from an EMBL/GenBank/DDBJ whole genome shotgun (WGS) entry which is preliminary data.</text>
</comment>
<organism evidence="1 2">
    <name type="scientific">Lysobacter korlensis</name>
    <dbReference type="NCBI Taxonomy" id="553636"/>
    <lineage>
        <taxon>Bacteria</taxon>
        <taxon>Pseudomonadati</taxon>
        <taxon>Pseudomonadota</taxon>
        <taxon>Gammaproteobacteria</taxon>
        <taxon>Lysobacterales</taxon>
        <taxon>Lysobacteraceae</taxon>
        <taxon>Lysobacter</taxon>
    </lineage>
</organism>
<accession>A0ABV6RJ53</accession>